<comment type="caution">
    <text evidence="3">The sequence shown here is derived from an EMBL/GenBank/DDBJ whole genome shotgun (WGS) entry which is preliminary data.</text>
</comment>
<evidence type="ECO:0000313" key="4">
    <source>
        <dbReference type="Proteomes" id="UP001165136"/>
    </source>
</evidence>
<dbReference type="EMBL" id="BSTI01000001">
    <property type="protein sequence ID" value="GLY63403.1"/>
    <property type="molecule type" value="Genomic_DNA"/>
</dbReference>
<dbReference type="SUPFAM" id="SSF55961">
    <property type="entry name" value="Bet v1-like"/>
    <property type="match status" value="1"/>
</dbReference>
<evidence type="ECO:0000259" key="2">
    <source>
        <dbReference type="Pfam" id="PF08327"/>
    </source>
</evidence>
<dbReference type="Proteomes" id="UP001165136">
    <property type="component" value="Unassembled WGS sequence"/>
</dbReference>
<proteinExistence type="inferred from homology"/>
<evidence type="ECO:0000256" key="1">
    <source>
        <dbReference type="ARBA" id="ARBA00006817"/>
    </source>
</evidence>
<feature type="domain" description="Activator of Hsp90 ATPase homologue 1/2-like C-terminal" evidence="2">
    <location>
        <begin position="32"/>
        <end position="120"/>
    </location>
</feature>
<reference evidence="3" key="1">
    <citation type="submission" date="2023-03" db="EMBL/GenBank/DDBJ databases">
        <title>Amycolatopsis taiwanensis NBRC 103393.</title>
        <authorList>
            <person name="Ichikawa N."/>
            <person name="Sato H."/>
            <person name="Tonouchi N."/>
        </authorList>
    </citation>
    <scope>NUCLEOTIDE SEQUENCE</scope>
    <source>
        <strain evidence="3">NBRC 103393</strain>
    </source>
</reference>
<dbReference type="InterPro" id="IPR023393">
    <property type="entry name" value="START-like_dom_sf"/>
</dbReference>
<keyword evidence="4" id="KW-1185">Reference proteome</keyword>
<protein>
    <recommendedName>
        <fullName evidence="2">Activator of Hsp90 ATPase homologue 1/2-like C-terminal domain-containing protein</fullName>
    </recommendedName>
</protein>
<evidence type="ECO:0000313" key="3">
    <source>
        <dbReference type="EMBL" id="GLY63403.1"/>
    </source>
</evidence>
<comment type="similarity">
    <text evidence="1">Belongs to the AHA1 family.</text>
</comment>
<organism evidence="3 4">
    <name type="scientific">Amycolatopsis taiwanensis</name>
    <dbReference type="NCBI Taxonomy" id="342230"/>
    <lineage>
        <taxon>Bacteria</taxon>
        <taxon>Bacillati</taxon>
        <taxon>Actinomycetota</taxon>
        <taxon>Actinomycetes</taxon>
        <taxon>Pseudonocardiales</taxon>
        <taxon>Pseudonocardiaceae</taxon>
        <taxon>Amycolatopsis</taxon>
    </lineage>
</organism>
<dbReference type="Pfam" id="PF08327">
    <property type="entry name" value="AHSA1"/>
    <property type="match status" value="1"/>
</dbReference>
<dbReference type="CDD" id="cd07814">
    <property type="entry name" value="SRPBCC_CalC_Aha1-like"/>
    <property type="match status" value="1"/>
</dbReference>
<gene>
    <name evidence="3" type="ORF">Atai01_00220</name>
</gene>
<dbReference type="Gene3D" id="3.30.530.20">
    <property type="match status" value="1"/>
</dbReference>
<name>A0A9W6QVZ5_9PSEU</name>
<dbReference type="InterPro" id="IPR013538">
    <property type="entry name" value="ASHA1/2-like_C"/>
</dbReference>
<sequence length="236" mass="26043">MVREFELRKEVVLESGPEQVWHAIATAEGNSAWLFPTGDLHPDDPSVTTWDPPRRLAVRLPAADDGSTQSFEYLIEARDGGTTALRFVHSGILGDDWHDEYADMTSIGWDMYLHTLSEYFRHFPGRAATFVAAEGPAVSAAEEAWPKMLHALGLPGTPEVDEVVRLTPDGLAPIEGVVDYTGPSFLGLRTADAMYRFHGRAQLDMPIAVGHHLYGPDVDPDKACAGWQDWLSRVFA</sequence>
<dbReference type="AlphaFoldDB" id="A0A9W6QVZ5"/>
<dbReference type="RefSeq" id="WP_285485455.1">
    <property type="nucleotide sequence ID" value="NZ_BSTI01000001.1"/>
</dbReference>
<accession>A0A9W6QVZ5</accession>